<evidence type="ECO:0008006" key="4">
    <source>
        <dbReference type="Google" id="ProtNLM"/>
    </source>
</evidence>
<protein>
    <recommendedName>
        <fullName evidence="4">Transmembrane protein</fullName>
    </recommendedName>
</protein>
<proteinExistence type="predicted"/>
<evidence type="ECO:0000313" key="2">
    <source>
        <dbReference type="EMBL" id="KTD62212.1"/>
    </source>
</evidence>
<feature type="transmembrane region" description="Helical" evidence="1">
    <location>
        <begin position="34"/>
        <end position="54"/>
    </location>
</feature>
<evidence type="ECO:0000313" key="3">
    <source>
        <dbReference type="Proteomes" id="UP000054877"/>
    </source>
</evidence>
<comment type="caution">
    <text evidence="2">The sequence shown here is derived from an EMBL/GenBank/DDBJ whole genome shotgun (WGS) entry which is preliminary data.</text>
</comment>
<dbReference type="PATRIC" id="fig|452.5.peg.2270"/>
<sequence>MQTWLIIMLLILGLVAMSISVFIIFKKTMNTKSVLFTGIVLLILIIAAAFFHGFSTKF</sequence>
<name>A0A0W0YZ84_LEGSP</name>
<dbReference type="EMBL" id="LNYX01000030">
    <property type="protein sequence ID" value="KTD62212.1"/>
    <property type="molecule type" value="Genomic_DNA"/>
</dbReference>
<dbReference type="AlphaFoldDB" id="A0A0W0YZ84"/>
<feature type="transmembrane region" description="Helical" evidence="1">
    <location>
        <begin position="6"/>
        <end position="25"/>
    </location>
</feature>
<keyword evidence="1" id="KW-0472">Membrane</keyword>
<keyword evidence="1" id="KW-0812">Transmembrane</keyword>
<gene>
    <name evidence="2" type="ORF">Lspi_2062</name>
</gene>
<dbReference type="Proteomes" id="UP000054877">
    <property type="component" value="Unassembled WGS sequence"/>
</dbReference>
<accession>A0A0W0YZ84</accession>
<keyword evidence="1" id="KW-1133">Transmembrane helix</keyword>
<organism evidence="2 3">
    <name type="scientific">Legionella spiritensis</name>
    <dbReference type="NCBI Taxonomy" id="452"/>
    <lineage>
        <taxon>Bacteria</taxon>
        <taxon>Pseudomonadati</taxon>
        <taxon>Pseudomonadota</taxon>
        <taxon>Gammaproteobacteria</taxon>
        <taxon>Legionellales</taxon>
        <taxon>Legionellaceae</taxon>
        <taxon>Legionella</taxon>
    </lineage>
</organism>
<dbReference type="STRING" id="452.Lspi_2062"/>
<evidence type="ECO:0000256" key="1">
    <source>
        <dbReference type="SAM" id="Phobius"/>
    </source>
</evidence>
<keyword evidence="3" id="KW-1185">Reference proteome</keyword>
<reference evidence="2 3" key="1">
    <citation type="submission" date="2015-11" db="EMBL/GenBank/DDBJ databases">
        <title>Genomic analysis of 38 Legionella species identifies large and diverse effector repertoires.</title>
        <authorList>
            <person name="Burstein D."/>
            <person name="Amaro F."/>
            <person name="Zusman T."/>
            <person name="Lifshitz Z."/>
            <person name="Cohen O."/>
            <person name="Gilbert J.A."/>
            <person name="Pupko T."/>
            <person name="Shuman H.A."/>
            <person name="Segal G."/>
        </authorList>
    </citation>
    <scope>NUCLEOTIDE SEQUENCE [LARGE SCALE GENOMIC DNA]</scope>
    <source>
        <strain evidence="2 3">Mt.St.Helens-9</strain>
    </source>
</reference>